<dbReference type="EMBL" id="JARVWT010000006">
    <property type="protein sequence ID" value="MDH2332333.1"/>
    <property type="molecule type" value="Genomic_DNA"/>
</dbReference>
<reference evidence="1" key="1">
    <citation type="submission" date="2023-04" db="EMBL/GenBank/DDBJ databases">
        <title>Uncovering the Secrets of Slow-Growing Bacteria in Tropical Savanna Soil through Cultivation and Genomic Analysis.</title>
        <authorList>
            <person name="Goncalves O.S."/>
            <person name="Santana M.F."/>
        </authorList>
    </citation>
    <scope>NUCLEOTIDE SEQUENCE</scope>
    <source>
        <strain evidence="1">ANTI</strain>
    </source>
</reference>
<proteinExistence type="predicted"/>
<dbReference type="Proteomes" id="UP001229409">
    <property type="component" value="Unassembled WGS sequence"/>
</dbReference>
<protein>
    <submittedName>
        <fullName evidence="1">Uncharacterized protein</fullName>
    </submittedName>
</protein>
<organism evidence="1 2">
    <name type="scientific">Paenibacillus polymyxa</name>
    <name type="common">Bacillus polymyxa</name>
    <dbReference type="NCBI Taxonomy" id="1406"/>
    <lineage>
        <taxon>Bacteria</taxon>
        <taxon>Bacillati</taxon>
        <taxon>Bacillota</taxon>
        <taxon>Bacilli</taxon>
        <taxon>Bacillales</taxon>
        <taxon>Paenibacillaceae</taxon>
        <taxon>Paenibacillus</taxon>
    </lineage>
</organism>
<evidence type="ECO:0000313" key="2">
    <source>
        <dbReference type="Proteomes" id="UP001229409"/>
    </source>
</evidence>
<dbReference type="RefSeq" id="WP_023989483.1">
    <property type="nucleotide sequence ID" value="NZ_CP017968.3"/>
</dbReference>
<sequence>MKLMDYVEKGYCMRVITPLRYNVHTVTITLLKALLISSLEERGKKSKS</sequence>
<accession>A0AAP3ZZF2</accession>
<gene>
    <name evidence="1" type="ORF">QDS18_15845</name>
</gene>
<evidence type="ECO:0000313" key="1">
    <source>
        <dbReference type="EMBL" id="MDH2332333.1"/>
    </source>
</evidence>
<comment type="caution">
    <text evidence="1">The sequence shown here is derived from an EMBL/GenBank/DDBJ whole genome shotgun (WGS) entry which is preliminary data.</text>
</comment>
<name>A0AAP3ZZF2_PAEPO</name>
<dbReference type="AlphaFoldDB" id="A0AAP3ZZF2"/>